<comment type="caution">
    <text evidence="1">The sequence shown here is derived from an EMBL/GenBank/DDBJ whole genome shotgun (WGS) entry which is preliminary data.</text>
</comment>
<dbReference type="Proteomes" id="UP001172386">
    <property type="component" value="Unassembled WGS sequence"/>
</dbReference>
<proteinExistence type="predicted"/>
<protein>
    <submittedName>
        <fullName evidence="1">Uncharacterized protein</fullName>
    </submittedName>
</protein>
<evidence type="ECO:0000313" key="2">
    <source>
        <dbReference type="Proteomes" id="UP001172386"/>
    </source>
</evidence>
<sequence>MQISMWVLLAVTTVSAIPLEPAGIAPQVFGRDNPEPTPAPVPEPAPVVDEEKRSIYNWIKREPEPTPVVDEKRSIYNWIKREPTPVEADTPKRSIYNWIKREPETEAVEE</sequence>
<keyword evidence="2" id="KW-1185">Reference proteome</keyword>
<evidence type="ECO:0000313" key="1">
    <source>
        <dbReference type="EMBL" id="KAJ9660415.1"/>
    </source>
</evidence>
<organism evidence="1 2">
    <name type="scientific">Neophaeococcomyces mojaviensis</name>
    <dbReference type="NCBI Taxonomy" id="3383035"/>
    <lineage>
        <taxon>Eukaryota</taxon>
        <taxon>Fungi</taxon>
        <taxon>Dikarya</taxon>
        <taxon>Ascomycota</taxon>
        <taxon>Pezizomycotina</taxon>
        <taxon>Eurotiomycetes</taxon>
        <taxon>Chaetothyriomycetidae</taxon>
        <taxon>Chaetothyriales</taxon>
        <taxon>Chaetothyriales incertae sedis</taxon>
        <taxon>Neophaeococcomyces</taxon>
    </lineage>
</organism>
<name>A0ACC3AED1_9EURO</name>
<accession>A0ACC3AED1</accession>
<dbReference type="EMBL" id="JAPDRQ010000031">
    <property type="protein sequence ID" value="KAJ9660415.1"/>
    <property type="molecule type" value="Genomic_DNA"/>
</dbReference>
<gene>
    <name evidence="1" type="ORF">H2198_002533</name>
</gene>
<reference evidence="1" key="1">
    <citation type="submission" date="2022-10" db="EMBL/GenBank/DDBJ databases">
        <title>Culturing micro-colonial fungi from biological soil crusts in the Mojave desert and describing Neophaeococcomyces mojavensis, and introducing the new genera and species Taxawa tesnikishii.</title>
        <authorList>
            <person name="Kurbessoian T."/>
            <person name="Stajich J.E."/>
        </authorList>
    </citation>
    <scope>NUCLEOTIDE SEQUENCE</scope>
    <source>
        <strain evidence="1">JES_112</strain>
    </source>
</reference>